<dbReference type="EMBL" id="CALYLK010000128">
    <property type="protein sequence ID" value="CAH8211586.1"/>
    <property type="molecule type" value="Genomic_DNA"/>
</dbReference>
<evidence type="ECO:0000313" key="2">
    <source>
        <dbReference type="Proteomes" id="UP001152658"/>
    </source>
</evidence>
<dbReference type="Proteomes" id="UP001152658">
    <property type="component" value="Unassembled WGS sequence"/>
</dbReference>
<organism evidence="1 2">
    <name type="scientific">Vibrio aestuarianus</name>
    <dbReference type="NCBI Taxonomy" id="28171"/>
    <lineage>
        <taxon>Bacteria</taxon>
        <taxon>Pseudomonadati</taxon>
        <taxon>Pseudomonadota</taxon>
        <taxon>Gammaproteobacteria</taxon>
        <taxon>Vibrionales</taxon>
        <taxon>Vibrionaceae</taxon>
        <taxon>Vibrio</taxon>
    </lineage>
</organism>
<sequence>MPIDLCETVVPKLGTLSANFLLTLFHYDNATGANCINCEHKLSIRY</sequence>
<comment type="caution">
    <text evidence="1">The sequence shown here is derived from an EMBL/GenBank/DDBJ whole genome shotgun (WGS) entry which is preliminary data.</text>
</comment>
<name>A0ABN8TNC0_9VIBR</name>
<reference evidence="1" key="1">
    <citation type="submission" date="2022-06" db="EMBL/GenBank/DDBJ databases">
        <authorList>
            <person name="Goudenege D."/>
            <person name="Le Roux F."/>
        </authorList>
    </citation>
    <scope>NUCLEOTIDE SEQUENCE</scope>
    <source>
        <strain evidence="1">12-063</strain>
    </source>
</reference>
<protein>
    <submittedName>
        <fullName evidence="1">Uncharacterized protein</fullName>
    </submittedName>
</protein>
<proteinExistence type="predicted"/>
<evidence type="ECO:0000313" key="1">
    <source>
        <dbReference type="EMBL" id="CAH8211586.1"/>
    </source>
</evidence>
<accession>A0ABN8TNC0</accession>
<keyword evidence="2" id="KW-1185">Reference proteome</keyword>
<gene>
    <name evidence="1" type="ORF">VAE063_880191</name>
</gene>